<organism evidence="1 2">
    <name type="scientific">Papaver somniferum</name>
    <name type="common">Opium poppy</name>
    <dbReference type="NCBI Taxonomy" id="3469"/>
    <lineage>
        <taxon>Eukaryota</taxon>
        <taxon>Viridiplantae</taxon>
        <taxon>Streptophyta</taxon>
        <taxon>Embryophyta</taxon>
        <taxon>Tracheophyta</taxon>
        <taxon>Spermatophyta</taxon>
        <taxon>Magnoliopsida</taxon>
        <taxon>Ranunculales</taxon>
        <taxon>Papaveraceae</taxon>
        <taxon>Papaveroideae</taxon>
        <taxon>Papaver</taxon>
    </lineage>
</organism>
<sequence>MKHDFSLFLALQRRNHRDRRRWTRSSWSVTHSSNTA</sequence>
<protein>
    <submittedName>
        <fullName evidence="1">Uncharacterized protein</fullName>
    </submittedName>
</protein>
<dbReference type="Gramene" id="RZC46260">
    <property type="protein sequence ID" value="RZC46260"/>
    <property type="gene ID" value="C5167_039225"/>
</dbReference>
<name>A0A4Y7IES1_PAPSO</name>
<keyword evidence="2" id="KW-1185">Reference proteome</keyword>
<proteinExistence type="predicted"/>
<reference evidence="1 2" key="1">
    <citation type="journal article" date="2018" name="Science">
        <title>The opium poppy genome and morphinan production.</title>
        <authorList>
            <person name="Guo L."/>
            <person name="Winzer T."/>
            <person name="Yang X."/>
            <person name="Li Y."/>
            <person name="Ning Z."/>
            <person name="He Z."/>
            <person name="Teodor R."/>
            <person name="Lu Y."/>
            <person name="Bowser T.A."/>
            <person name="Graham I.A."/>
            <person name="Ye K."/>
        </authorList>
    </citation>
    <scope>NUCLEOTIDE SEQUENCE [LARGE SCALE GENOMIC DNA]</scope>
    <source>
        <strain evidence="2">cv. HN1</strain>
        <tissue evidence="1">Leaves</tissue>
    </source>
</reference>
<dbReference type="EMBL" id="CM010715">
    <property type="protein sequence ID" value="RZC46260.1"/>
    <property type="molecule type" value="Genomic_DNA"/>
</dbReference>
<dbReference type="AlphaFoldDB" id="A0A4Y7IES1"/>
<dbReference type="Proteomes" id="UP000316621">
    <property type="component" value="Chromosome 1"/>
</dbReference>
<evidence type="ECO:0000313" key="1">
    <source>
        <dbReference type="EMBL" id="RZC46260.1"/>
    </source>
</evidence>
<gene>
    <name evidence="1" type="ORF">C5167_039225</name>
</gene>
<accession>A0A4Y7IES1</accession>
<evidence type="ECO:0000313" key="2">
    <source>
        <dbReference type="Proteomes" id="UP000316621"/>
    </source>
</evidence>